<proteinExistence type="evidence at transcript level"/>
<feature type="transmembrane region" description="Helical" evidence="5">
    <location>
        <begin position="68"/>
        <end position="92"/>
    </location>
</feature>
<dbReference type="PANTHER" id="PTHR42829">
    <property type="entry name" value="NADH-UBIQUINONE OXIDOREDUCTASE CHAIN 5"/>
    <property type="match status" value="1"/>
</dbReference>
<gene>
    <name evidence="8" type="primary">nad5</name>
</gene>
<evidence type="ECO:0000256" key="6">
    <source>
        <dbReference type="SAM" id="SignalP"/>
    </source>
</evidence>
<reference evidence="8" key="1">
    <citation type="journal article" date="2017" name="Sci. Rep.">
        <title>Keeping it complicated: Mitochondrial genome plasticity across diplonemids.</title>
        <authorList>
            <person name="Valach M."/>
            <person name="Moreira S."/>
            <person name="Hoffmann S."/>
            <person name="Stadler P.F."/>
            <person name="Burger G."/>
        </authorList>
    </citation>
    <scope>NUCLEOTIDE SEQUENCE</scope>
</reference>
<feature type="transmembrane region" description="Helical" evidence="5">
    <location>
        <begin position="278"/>
        <end position="296"/>
    </location>
</feature>
<geneLocation type="mitochondrion" evidence="8"/>
<feature type="transmembrane region" description="Helical" evidence="5">
    <location>
        <begin position="533"/>
        <end position="551"/>
    </location>
</feature>
<feature type="transmembrane region" description="Helical" evidence="5">
    <location>
        <begin position="346"/>
        <end position="363"/>
    </location>
</feature>
<dbReference type="GO" id="GO:0016020">
    <property type="term" value="C:membrane"/>
    <property type="evidence" value="ECO:0007669"/>
    <property type="project" value="UniProtKB-SubCell"/>
</dbReference>
<feature type="transmembrane region" description="Helical" evidence="5">
    <location>
        <begin position="112"/>
        <end position="138"/>
    </location>
</feature>
<feature type="transmembrane region" description="Helical" evidence="5">
    <location>
        <begin position="302"/>
        <end position="325"/>
    </location>
</feature>
<evidence type="ECO:0000256" key="3">
    <source>
        <dbReference type="ARBA" id="ARBA00022989"/>
    </source>
</evidence>
<evidence type="ECO:0000256" key="2">
    <source>
        <dbReference type="ARBA" id="ARBA00022692"/>
    </source>
</evidence>
<evidence type="ECO:0000256" key="1">
    <source>
        <dbReference type="ARBA" id="ARBA00004141"/>
    </source>
</evidence>
<dbReference type="GO" id="GO:0008137">
    <property type="term" value="F:NADH dehydrogenase (ubiquinone) activity"/>
    <property type="evidence" value="ECO:0007669"/>
    <property type="project" value="InterPro"/>
</dbReference>
<feature type="transmembrane region" description="Helical" evidence="5">
    <location>
        <begin position="248"/>
        <end position="271"/>
    </location>
</feature>
<comment type="subcellular location">
    <subcellularLocation>
        <location evidence="1">Membrane</location>
        <topology evidence="1">Multi-pass membrane protein</topology>
    </subcellularLocation>
</comment>
<dbReference type="EMBL" id="MF436938">
    <property type="protein sequence ID" value="ATQ37460.1"/>
    <property type="molecule type" value="mRNA"/>
</dbReference>
<feature type="transmembrane region" description="Helical" evidence="5">
    <location>
        <begin position="36"/>
        <end position="56"/>
    </location>
</feature>
<dbReference type="Pfam" id="PF00361">
    <property type="entry name" value="Proton_antipo_M"/>
    <property type="match status" value="1"/>
</dbReference>
<feature type="transmembrane region" description="Helical" evidence="5">
    <location>
        <begin position="383"/>
        <end position="406"/>
    </location>
</feature>
<keyword evidence="6" id="KW-0732">Signal</keyword>
<feature type="transmembrane region" description="Helical" evidence="5">
    <location>
        <begin position="418"/>
        <end position="438"/>
    </location>
</feature>
<dbReference type="InterPro" id="IPR001750">
    <property type="entry name" value="ND/Mrp_TM"/>
</dbReference>
<keyword evidence="4 5" id="KW-0472">Membrane</keyword>
<dbReference type="PANTHER" id="PTHR42829:SF2">
    <property type="entry name" value="NADH-UBIQUINONE OXIDOREDUCTASE CHAIN 5"/>
    <property type="match status" value="1"/>
</dbReference>
<keyword evidence="3 5" id="KW-1133">Transmembrane helix</keyword>
<feature type="chain" id="PRO_5013554742" evidence="6">
    <location>
        <begin position="16"/>
        <end position="552"/>
    </location>
</feature>
<name>A0A2D2AJR5_9EUGL</name>
<feature type="transmembrane region" description="Helical" evidence="5">
    <location>
        <begin position="458"/>
        <end position="480"/>
    </location>
</feature>
<feature type="transmembrane region" description="Helical" evidence="5">
    <location>
        <begin position="188"/>
        <end position="210"/>
    </location>
</feature>
<evidence type="ECO:0000256" key="5">
    <source>
        <dbReference type="SAM" id="Phobius"/>
    </source>
</evidence>
<dbReference type="InterPro" id="IPR003945">
    <property type="entry name" value="NU5C-like"/>
</dbReference>
<keyword evidence="2 5" id="KW-0812">Transmembrane</keyword>
<dbReference type="GO" id="GO:0003954">
    <property type="term" value="F:NADH dehydrogenase activity"/>
    <property type="evidence" value="ECO:0007669"/>
    <property type="project" value="TreeGrafter"/>
</dbReference>
<keyword evidence="8" id="KW-0496">Mitochondrion</keyword>
<dbReference type="PRINTS" id="PR01434">
    <property type="entry name" value="NADHDHGNASE5"/>
</dbReference>
<feature type="signal peptide" evidence="6">
    <location>
        <begin position="1"/>
        <end position="15"/>
    </location>
</feature>
<keyword evidence="8" id="KW-0560">Oxidoreductase</keyword>
<feature type="domain" description="NADH:quinone oxidoreductase/Mrp antiporter transmembrane" evidence="7">
    <location>
        <begin position="123"/>
        <end position="325"/>
    </location>
</feature>
<dbReference type="AlphaFoldDB" id="A0A2D2AJR5"/>
<sequence>MLAWCLLTACSGVACSGVARWSTWVAAAAHACIVDIWWHCTCCFSHISICAIYATSIIHADVLHANAVWAYAVYGIALVMQAVAAYATIYMLQECYAASFLAELLTFMASMMAYIATSSIPCIVVLWEWLGMLSYLLIQHWCSRVLAALASGKSLAYNKLLDVCVLTTCAAWWVSMDACMPRLLHSTLAIGIADTLLLLMVSVKSILLGMHAWLPDAMEGPTAVSAVIHAATLVIAGVVWLSRWLSVLWAYTHLLWLWHVGVCTYSLLALACVDAKRIVAYSTAWHVGTMNILLLLSTTATILHAVGHAVFKAVLFMLLGILLHGSGIQDSRVLPASAYHGVQHSLLCWCMYLSMGWVHSTAWHTKKILLDGTCSSAAYSTYVAVPVLIAVLCTVGYTVFLLSLVSCRAQGTYTVQPLSTWGWAPAICMYSAVLAATASTLSASIHNVAYGHSTLYVLSIYVGWWYAIQALALLGTAYACTGMRALLPCYSAAWWVSMDACMPRLLHSTLYGILWSTQHTLSVLPVCIYLRSIARAHVGVCCAGFFFFFFFF</sequence>
<feature type="transmembrane region" description="Helical" evidence="5">
    <location>
        <begin position="222"/>
        <end position="242"/>
    </location>
</feature>
<evidence type="ECO:0000259" key="7">
    <source>
        <dbReference type="Pfam" id="PF00361"/>
    </source>
</evidence>
<dbReference type="EC" id="1.6.5.3" evidence="8"/>
<evidence type="ECO:0000313" key="8">
    <source>
        <dbReference type="EMBL" id="ATQ37460.1"/>
    </source>
</evidence>
<accession>A0A2D2AJR5</accession>
<dbReference type="GO" id="GO:0015990">
    <property type="term" value="P:electron transport coupled proton transport"/>
    <property type="evidence" value="ECO:0007669"/>
    <property type="project" value="TreeGrafter"/>
</dbReference>
<protein>
    <submittedName>
        <fullName evidence="8">NADH dehydrogenase subunit 5</fullName>
        <ecNumber evidence="8">1.6.5.3</ecNumber>
    </submittedName>
</protein>
<organism evidence="8">
    <name type="scientific">Diplonema ambulator</name>
    <dbReference type="NCBI Taxonomy" id="182243"/>
    <lineage>
        <taxon>Eukaryota</taxon>
        <taxon>Discoba</taxon>
        <taxon>Euglenozoa</taxon>
        <taxon>Diplonemea</taxon>
        <taxon>Diplonemidae</taxon>
        <taxon>Diplonema</taxon>
    </lineage>
</organism>
<dbReference type="GO" id="GO:0042773">
    <property type="term" value="P:ATP synthesis coupled electron transport"/>
    <property type="evidence" value="ECO:0007669"/>
    <property type="project" value="InterPro"/>
</dbReference>
<evidence type="ECO:0000256" key="4">
    <source>
        <dbReference type="ARBA" id="ARBA00023136"/>
    </source>
</evidence>